<organism evidence="2 3">
    <name type="scientific">Parendozoicomonas haliclonae</name>
    <dbReference type="NCBI Taxonomy" id="1960125"/>
    <lineage>
        <taxon>Bacteria</taxon>
        <taxon>Pseudomonadati</taxon>
        <taxon>Pseudomonadota</taxon>
        <taxon>Gammaproteobacteria</taxon>
        <taxon>Oceanospirillales</taxon>
        <taxon>Endozoicomonadaceae</taxon>
        <taxon>Parendozoicomonas</taxon>
    </lineage>
</organism>
<feature type="region of interest" description="Disordered" evidence="1">
    <location>
        <begin position="270"/>
        <end position="297"/>
    </location>
</feature>
<dbReference type="RefSeq" id="WP_087108481.1">
    <property type="nucleotide sequence ID" value="NZ_CBCSCN010000025.1"/>
</dbReference>
<sequence>MDNQTAARIQIRDQLIALISAKDHFREALLADQSLPIWLMEEHCDDGGGGDGHTRNADLRRHVADICLRLTYAPDQPGQETQKLTGLVGISASTLKLGEDLNTSKLLFKESIQAYRKQFGSSFEMTDLSSRELRETILGRMNIQHIHFVQCYRQLKLFPIPPKRVGFSWANATHGSVRLTATKAIDHLRSKYTPGQGLFEDIQILQNLPENQEVVIKRPLVPHLRANLTWPEEIKRLRANNPEIRKDWPGQVNAPLPLFMQLEEGEELPAFNQIKPRDPDNKPERQQRNDRRLVPLSNRPGSLIFTRIG</sequence>
<accession>A0A1X7AI64</accession>
<keyword evidence="3" id="KW-1185">Reference proteome</keyword>
<dbReference type="GO" id="GO:0005737">
    <property type="term" value="C:cytoplasm"/>
    <property type="evidence" value="ECO:0007669"/>
    <property type="project" value="InterPro"/>
</dbReference>
<dbReference type="SUPFAM" id="SSF56596">
    <property type="entry name" value="Replication terminator protein (Tus)"/>
    <property type="match status" value="1"/>
</dbReference>
<evidence type="ECO:0008006" key="4">
    <source>
        <dbReference type="Google" id="ProtNLM"/>
    </source>
</evidence>
<feature type="compositionally biased region" description="Basic and acidic residues" evidence="1">
    <location>
        <begin position="275"/>
        <end position="293"/>
    </location>
</feature>
<name>A0A1X7AI64_9GAMM</name>
<evidence type="ECO:0000313" key="3">
    <source>
        <dbReference type="Proteomes" id="UP000196573"/>
    </source>
</evidence>
<dbReference type="InterPro" id="IPR036384">
    <property type="entry name" value="Tus_sf"/>
</dbReference>
<proteinExistence type="predicted"/>
<dbReference type="GO" id="GO:0003677">
    <property type="term" value="F:DNA binding"/>
    <property type="evidence" value="ECO:0007669"/>
    <property type="project" value="InterPro"/>
</dbReference>
<dbReference type="InterPro" id="IPR008865">
    <property type="entry name" value="DNA_replication_term_site-bd"/>
</dbReference>
<dbReference type="AlphaFoldDB" id="A0A1X7AI64"/>
<dbReference type="EMBL" id="FWPT01000003">
    <property type="protein sequence ID" value="SMA42904.1"/>
    <property type="molecule type" value="Genomic_DNA"/>
</dbReference>
<dbReference type="Pfam" id="PF05472">
    <property type="entry name" value="Ter"/>
    <property type="match status" value="1"/>
</dbReference>
<dbReference type="Proteomes" id="UP000196573">
    <property type="component" value="Unassembled WGS sequence"/>
</dbReference>
<dbReference type="OrthoDB" id="6191211at2"/>
<protein>
    <recommendedName>
        <fullName evidence="4">DNA replication terminus site-binding protein</fullName>
    </recommendedName>
</protein>
<evidence type="ECO:0000256" key="1">
    <source>
        <dbReference type="SAM" id="MobiDB-lite"/>
    </source>
</evidence>
<dbReference type="GO" id="GO:0006274">
    <property type="term" value="P:DNA replication termination"/>
    <property type="evidence" value="ECO:0007669"/>
    <property type="project" value="InterPro"/>
</dbReference>
<evidence type="ECO:0000313" key="2">
    <source>
        <dbReference type="EMBL" id="SMA42904.1"/>
    </source>
</evidence>
<reference evidence="2 3" key="1">
    <citation type="submission" date="2017-03" db="EMBL/GenBank/DDBJ databases">
        <authorList>
            <person name="Afonso C.L."/>
            <person name="Miller P.J."/>
            <person name="Scott M.A."/>
            <person name="Spackman E."/>
            <person name="Goraichik I."/>
            <person name="Dimitrov K.M."/>
            <person name="Suarez D.L."/>
            <person name="Swayne D.E."/>
        </authorList>
    </citation>
    <scope>NUCLEOTIDE SEQUENCE [LARGE SCALE GENOMIC DNA]</scope>
    <source>
        <strain evidence="2">SB41UT1</strain>
    </source>
</reference>
<gene>
    <name evidence="2" type="ORF">EHSB41UT_01523</name>
</gene>